<evidence type="ECO:0000313" key="3">
    <source>
        <dbReference type="Proteomes" id="UP000481252"/>
    </source>
</evidence>
<gene>
    <name evidence="2" type="ORF">G6N74_09270</name>
</gene>
<name>A0A7C9R953_9HYPH</name>
<dbReference type="Proteomes" id="UP000481252">
    <property type="component" value="Unassembled WGS sequence"/>
</dbReference>
<keyword evidence="1" id="KW-0732">Signal</keyword>
<dbReference type="EMBL" id="JAAKZG010000003">
    <property type="protein sequence ID" value="NGN41253.1"/>
    <property type="molecule type" value="Genomic_DNA"/>
</dbReference>
<sequence>MSKFRAMKTVLPLVFALFLSSPALAAWEEIDGGISSVPKETNSTIQAVVLHCVDGAAIDVYSGGDGTIKPAAGGEVVDYFYKPGFIRADIDGSTFPMVAAGSGDAVVLFSEGKEAESYMAPLDDALIGALTAGKLLTLAFDLNPTTAADGSTFETFASFDLDGHGETIRKAVGNCE</sequence>
<feature type="signal peptide" evidence="1">
    <location>
        <begin position="1"/>
        <end position="25"/>
    </location>
</feature>
<dbReference type="RefSeq" id="WP_165116533.1">
    <property type="nucleotide sequence ID" value="NZ_JAAKZG010000003.1"/>
</dbReference>
<keyword evidence="3" id="KW-1185">Reference proteome</keyword>
<dbReference type="AlphaFoldDB" id="A0A7C9R953"/>
<protein>
    <submittedName>
        <fullName evidence="2">Uncharacterized protein</fullName>
    </submittedName>
</protein>
<proteinExistence type="predicted"/>
<organism evidence="2 3">
    <name type="scientific">Mesorhizobium zhangyense</name>
    <dbReference type="NCBI Taxonomy" id="1776730"/>
    <lineage>
        <taxon>Bacteria</taxon>
        <taxon>Pseudomonadati</taxon>
        <taxon>Pseudomonadota</taxon>
        <taxon>Alphaproteobacteria</taxon>
        <taxon>Hyphomicrobiales</taxon>
        <taxon>Phyllobacteriaceae</taxon>
        <taxon>Mesorhizobium</taxon>
    </lineage>
</organism>
<feature type="chain" id="PRO_5028905927" evidence="1">
    <location>
        <begin position="26"/>
        <end position="176"/>
    </location>
</feature>
<evidence type="ECO:0000313" key="2">
    <source>
        <dbReference type="EMBL" id="NGN41253.1"/>
    </source>
</evidence>
<comment type="caution">
    <text evidence="2">The sequence shown here is derived from an EMBL/GenBank/DDBJ whole genome shotgun (WGS) entry which is preliminary data.</text>
</comment>
<evidence type="ECO:0000256" key="1">
    <source>
        <dbReference type="SAM" id="SignalP"/>
    </source>
</evidence>
<reference evidence="2 3" key="1">
    <citation type="submission" date="2020-02" db="EMBL/GenBank/DDBJ databases">
        <title>Genome sequence of the type strain CGMCC 1.15528 of Mesorhizobium zhangyense.</title>
        <authorList>
            <person name="Gao J."/>
            <person name="Sun J."/>
        </authorList>
    </citation>
    <scope>NUCLEOTIDE SEQUENCE [LARGE SCALE GENOMIC DNA]</scope>
    <source>
        <strain evidence="2 3">CGMCC 1.15528</strain>
    </source>
</reference>
<accession>A0A7C9R953</accession>